<keyword id="KW-0903">Direct protein sequencing</keyword>
<name>Q9TSC6_RABIT</name>
<feature type="region of interest" description="Disordered" evidence="1">
    <location>
        <begin position="26"/>
        <end position="46"/>
    </location>
</feature>
<dbReference type="PIR" id="B42865">
    <property type="entry name" value="B42865"/>
</dbReference>
<evidence type="ECO:0000256" key="1">
    <source>
        <dbReference type="SAM" id="MobiDB-lite"/>
    </source>
</evidence>
<organism>
    <name type="scientific">Oryctolagus cuniculus</name>
    <name type="common">Rabbit</name>
    <dbReference type="NCBI Taxonomy" id="9986"/>
    <lineage>
        <taxon>Eukaryota</taxon>
        <taxon>Metazoa</taxon>
        <taxon>Chordata</taxon>
        <taxon>Craniata</taxon>
        <taxon>Vertebrata</taxon>
        <taxon>Euteleostomi</taxon>
        <taxon>Mammalia</taxon>
        <taxon>Eutheria</taxon>
        <taxon>Euarchontoglires</taxon>
        <taxon>Glires</taxon>
        <taxon>Lagomorpha</taxon>
        <taxon>Leporidae</taxon>
        <taxon>Oryctolagus</taxon>
    </lineage>
</organism>
<proteinExistence type="evidence at protein level"/>
<sequence length="46" mass="4638">GQAAARRGSPAFLHSPCCPAIIASTEKAPGQADQAKAQGDTCRGIE</sequence>
<protein>
    <submittedName>
        <fullName>CA2+/calmodulin-dependent myosin light chain kinase</fullName>
    </submittedName>
</protein>
<dbReference type="PIR" id="A42865">
    <property type="entry name" value="A42865"/>
</dbReference>
<reference key="1">
    <citation type="journal article" date="1992" name="Biochemistry">
        <title>Autophosphorylation of skeletal muscle myosin light chain kinase.</title>
        <authorList>
            <person name="Gao Z.H."/>
            <person name="Moomaw C.R."/>
            <person name="Hsu J."/>
            <person name="Slaughter C.A."/>
            <person name="Stull J.T."/>
        </authorList>
    </citation>
    <scope>PROTEIN SEQUENCE</scope>
</reference>
<accession>Q9TSC6</accession>
<dbReference type="AlphaFoldDB" id="Q9TSC6"/>